<comment type="similarity">
    <text evidence="1">Belongs to the TrbG/VirB9 family.</text>
</comment>
<feature type="signal peptide" evidence="3">
    <location>
        <begin position="1"/>
        <end position="16"/>
    </location>
</feature>
<keyword evidence="2 3" id="KW-0732">Signal</keyword>
<dbReference type="InterPro" id="IPR010258">
    <property type="entry name" value="Conjugal_tfr_TrbG/VirB9/CagX"/>
</dbReference>
<evidence type="ECO:0000256" key="1">
    <source>
        <dbReference type="ARBA" id="ARBA00006135"/>
    </source>
</evidence>
<dbReference type="Proteomes" id="UP000199377">
    <property type="component" value="Unassembled WGS sequence"/>
</dbReference>
<dbReference type="RefSeq" id="WP_092866503.1">
    <property type="nucleotide sequence ID" value="NZ_FOQH01000041.1"/>
</dbReference>
<reference evidence="5" key="1">
    <citation type="submission" date="2016-10" db="EMBL/GenBank/DDBJ databases">
        <authorList>
            <person name="Varghese N."/>
            <person name="Submissions S."/>
        </authorList>
    </citation>
    <scope>NUCLEOTIDE SEQUENCE [LARGE SCALE GENOMIC DNA]</scope>
    <source>
        <strain evidence="5">CGMCC 1.11030</strain>
    </source>
</reference>
<evidence type="ECO:0000313" key="5">
    <source>
        <dbReference type="Proteomes" id="UP000199377"/>
    </source>
</evidence>
<evidence type="ECO:0000313" key="4">
    <source>
        <dbReference type="EMBL" id="SFJ33253.1"/>
    </source>
</evidence>
<accession>A0A1I3QGK5</accession>
<feature type="chain" id="PRO_5011716268" evidence="3">
    <location>
        <begin position="17"/>
        <end position="246"/>
    </location>
</feature>
<dbReference type="InterPro" id="IPR038161">
    <property type="entry name" value="VirB9/CagX/TrbG_C_sf"/>
</dbReference>
<organism evidence="4 5">
    <name type="scientific">Albimonas pacifica</name>
    <dbReference type="NCBI Taxonomy" id="1114924"/>
    <lineage>
        <taxon>Bacteria</taxon>
        <taxon>Pseudomonadati</taxon>
        <taxon>Pseudomonadota</taxon>
        <taxon>Alphaproteobacteria</taxon>
        <taxon>Rhodobacterales</taxon>
        <taxon>Paracoccaceae</taxon>
        <taxon>Albimonas</taxon>
    </lineage>
</organism>
<evidence type="ECO:0000256" key="2">
    <source>
        <dbReference type="ARBA" id="ARBA00022729"/>
    </source>
</evidence>
<keyword evidence="5" id="KW-1185">Reference proteome</keyword>
<dbReference type="EMBL" id="FOQH01000041">
    <property type="protein sequence ID" value="SFJ33253.1"/>
    <property type="molecule type" value="Genomic_DNA"/>
</dbReference>
<dbReference type="OrthoDB" id="9815808at2"/>
<dbReference type="Gene3D" id="2.60.40.2500">
    <property type="match status" value="1"/>
</dbReference>
<protein>
    <submittedName>
        <fullName evidence="4">Type IV secretion system protein VirB9</fullName>
    </submittedName>
</protein>
<gene>
    <name evidence="4" type="ORF">SAMN05216258_1415</name>
</gene>
<name>A0A1I3QGK5_9RHOB</name>
<dbReference type="STRING" id="1114924.SAMN05216258_1415"/>
<dbReference type="Pfam" id="PF03524">
    <property type="entry name" value="CagX"/>
    <property type="match status" value="1"/>
</dbReference>
<proteinExistence type="inferred from homology"/>
<sequence length="246" mass="26850">MRALLLAALIASPVMAEVAPRPVGPDPRIRSLAYDPDEVFRLDLAMKFITHIRFAPGEAVQSVSVGDSASWQIVRLHRGDVLAIKPLIAGAASNMNVITDRRAYVFELRARWLKAGSRHHAYRVSFTYPQEEAAEARSAALAASRPKDRDYHWAGNAALKPLAVFDDGVKTTFRLPRNAPRPALFAVDANGEEALVNTVQNADGFTADRVSARWTLRYGEQAAAIAHGDALRPIAAPAPRRGAPER</sequence>
<dbReference type="AlphaFoldDB" id="A0A1I3QGK5"/>
<dbReference type="InterPro" id="IPR033645">
    <property type="entry name" value="VirB9/CagX/TrbG_C"/>
</dbReference>
<dbReference type="CDD" id="cd06911">
    <property type="entry name" value="VirB9_CagX_TrbG"/>
    <property type="match status" value="1"/>
</dbReference>
<evidence type="ECO:0000256" key="3">
    <source>
        <dbReference type="SAM" id="SignalP"/>
    </source>
</evidence>